<proteinExistence type="inferred from homology"/>
<evidence type="ECO:0000256" key="4">
    <source>
        <dbReference type="ARBA" id="ARBA00023136"/>
    </source>
</evidence>
<evidence type="ECO:0000313" key="7">
    <source>
        <dbReference type="Proteomes" id="UP000283077"/>
    </source>
</evidence>
<gene>
    <name evidence="6" type="ORF">EOE67_16745</name>
</gene>
<dbReference type="PANTHER" id="PTHR38776">
    <property type="entry name" value="MLTA-INTERACTING PROTEIN-RELATED"/>
    <property type="match status" value="1"/>
</dbReference>
<evidence type="ECO:0000256" key="3">
    <source>
        <dbReference type="ARBA" id="ARBA00022729"/>
    </source>
</evidence>
<evidence type="ECO:0000256" key="1">
    <source>
        <dbReference type="ARBA" id="ARBA00004442"/>
    </source>
</evidence>
<protein>
    <submittedName>
        <fullName evidence="6">MipA/OmpV family protein</fullName>
    </submittedName>
</protein>
<dbReference type="InterPro" id="IPR010583">
    <property type="entry name" value="MipA"/>
</dbReference>
<keyword evidence="5" id="KW-0998">Cell outer membrane</keyword>
<organism evidence="6 7">
    <name type="scientific">Rheinheimera riviphila</name>
    <dbReference type="NCBI Taxonomy" id="1834037"/>
    <lineage>
        <taxon>Bacteria</taxon>
        <taxon>Pseudomonadati</taxon>
        <taxon>Pseudomonadota</taxon>
        <taxon>Gammaproteobacteria</taxon>
        <taxon>Chromatiales</taxon>
        <taxon>Chromatiaceae</taxon>
        <taxon>Rheinheimera</taxon>
    </lineage>
</organism>
<evidence type="ECO:0000313" key="6">
    <source>
        <dbReference type="EMBL" id="RVU33503.1"/>
    </source>
</evidence>
<reference evidence="6 7" key="1">
    <citation type="submission" date="2019-01" db="EMBL/GenBank/DDBJ databases">
        <authorList>
            <person name="Chen W.-M."/>
        </authorList>
    </citation>
    <scope>NUCLEOTIDE SEQUENCE [LARGE SCALE GENOMIC DNA]</scope>
    <source>
        <strain evidence="6 7">KYPC3</strain>
    </source>
</reference>
<comment type="subcellular location">
    <subcellularLocation>
        <location evidence="1">Cell outer membrane</location>
    </subcellularLocation>
</comment>
<evidence type="ECO:0000256" key="2">
    <source>
        <dbReference type="ARBA" id="ARBA00005722"/>
    </source>
</evidence>
<dbReference type="Proteomes" id="UP000283077">
    <property type="component" value="Unassembled WGS sequence"/>
</dbReference>
<dbReference type="PANTHER" id="PTHR38776:SF1">
    <property type="entry name" value="MLTA-INTERACTING PROTEIN-RELATED"/>
    <property type="match status" value="1"/>
</dbReference>
<name>A0A437QG29_9GAMM</name>
<keyword evidence="3" id="KW-0732">Signal</keyword>
<dbReference type="AlphaFoldDB" id="A0A437QG29"/>
<keyword evidence="7" id="KW-1185">Reference proteome</keyword>
<dbReference type="GO" id="GO:0009279">
    <property type="term" value="C:cell outer membrane"/>
    <property type="evidence" value="ECO:0007669"/>
    <property type="project" value="UniProtKB-SubCell"/>
</dbReference>
<dbReference type="EMBL" id="SACS01000021">
    <property type="protein sequence ID" value="RVU33503.1"/>
    <property type="molecule type" value="Genomic_DNA"/>
</dbReference>
<dbReference type="OrthoDB" id="8562138at2"/>
<comment type="similarity">
    <text evidence="2">Belongs to the MipA/OmpV family.</text>
</comment>
<sequence length="330" mass="37086">MPKIKNIWRSWDPGKYGVSINTDDGMVNYPQKEAVMQFRTPFKTLFKTQIKTQIKNHLTLADFAAKAGTHFIFAAMALLCLPLAAQEQPGEQGEQGSSWGLGLGLMSQQKAYTDMDRDTKVIPFISYQNEYIEVLGPNLKVKLPGLEFSESNQLHFNLVGSYDFSDNDPKDTPILNGMEERKGGFWAGAQAEWQNDFVNVSLELLTEVAGDSEGSKLDLTFERSWNFGQSYLLTPRLVLSRVDKKYVDYYYGVRANEVLPASATSTGRAFYQGEAALNMEMGVMGMYMIDQQQMILLDISVTSLADEIKDSPLVDSSTESQLLLGYIYRF</sequence>
<accession>A0A437QG29</accession>
<dbReference type="Pfam" id="PF06629">
    <property type="entry name" value="MipA"/>
    <property type="match status" value="1"/>
</dbReference>
<comment type="caution">
    <text evidence="6">The sequence shown here is derived from an EMBL/GenBank/DDBJ whole genome shotgun (WGS) entry which is preliminary data.</text>
</comment>
<evidence type="ECO:0000256" key="5">
    <source>
        <dbReference type="ARBA" id="ARBA00023237"/>
    </source>
</evidence>
<keyword evidence="4" id="KW-0472">Membrane</keyword>